<comment type="caution">
    <text evidence="2">The sequence shown here is derived from an EMBL/GenBank/DDBJ whole genome shotgun (WGS) entry which is preliminary data.</text>
</comment>
<accession>A0AA88Q7T0</accession>
<protein>
    <submittedName>
        <fullName evidence="2">Uncharacterized protein</fullName>
    </submittedName>
</protein>
<dbReference type="Proteomes" id="UP001187343">
    <property type="component" value="Unassembled WGS sequence"/>
</dbReference>
<gene>
    <name evidence="2" type="ORF">Q8A67_000245</name>
</gene>
<proteinExistence type="predicted"/>
<sequence length="222" mass="24906">MLRKAPPIVMHFSTTVKQYQKKKVKVKVKSLTLDDWRSQDSKAENTFTCCGMKSSLIQQEKKLKSLDGSTAISVKRKRAASPVSGCVSMKSNNSIVLPPNLSDGHVVTSESVDGRVDQIRYVSCQTFTSSYCQNHISHPDTEADLQLDSHHLVHDDLQRVKDQHKTSMKSNSEFKPLTPERAGSELQSPRRIRSEAAQPPGKTQCGSWRRVQDQSRTPQICL</sequence>
<name>A0AA88Q7T0_9TELE</name>
<keyword evidence="3" id="KW-1185">Reference proteome</keyword>
<evidence type="ECO:0000313" key="2">
    <source>
        <dbReference type="EMBL" id="KAK2915871.1"/>
    </source>
</evidence>
<dbReference type="AlphaFoldDB" id="A0AA88Q7T0"/>
<dbReference type="EMBL" id="JAUYZG010000001">
    <property type="protein sequence ID" value="KAK2915871.1"/>
    <property type="molecule type" value="Genomic_DNA"/>
</dbReference>
<reference evidence="2" key="1">
    <citation type="submission" date="2023-08" db="EMBL/GenBank/DDBJ databases">
        <title>Chromosome-level Genome Assembly of mud carp (Cirrhinus molitorella).</title>
        <authorList>
            <person name="Liu H."/>
        </authorList>
    </citation>
    <scope>NUCLEOTIDE SEQUENCE</scope>
    <source>
        <strain evidence="2">Prfri</strain>
        <tissue evidence="2">Muscle</tissue>
    </source>
</reference>
<feature type="region of interest" description="Disordered" evidence="1">
    <location>
        <begin position="161"/>
        <end position="222"/>
    </location>
</feature>
<evidence type="ECO:0000256" key="1">
    <source>
        <dbReference type="SAM" id="MobiDB-lite"/>
    </source>
</evidence>
<evidence type="ECO:0000313" key="3">
    <source>
        <dbReference type="Proteomes" id="UP001187343"/>
    </source>
</evidence>
<organism evidence="2 3">
    <name type="scientific">Cirrhinus molitorella</name>
    <name type="common">mud carp</name>
    <dbReference type="NCBI Taxonomy" id="172907"/>
    <lineage>
        <taxon>Eukaryota</taxon>
        <taxon>Metazoa</taxon>
        <taxon>Chordata</taxon>
        <taxon>Craniata</taxon>
        <taxon>Vertebrata</taxon>
        <taxon>Euteleostomi</taxon>
        <taxon>Actinopterygii</taxon>
        <taxon>Neopterygii</taxon>
        <taxon>Teleostei</taxon>
        <taxon>Ostariophysi</taxon>
        <taxon>Cypriniformes</taxon>
        <taxon>Cyprinidae</taxon>
        <taxon>Labeoninae</taxon>
        <taxon>Labeonini</taxon>
        <taxon>Cirrhinus</taxon>
    </lineage>
</organism>